<dbReference type="PANTHER" id="PTHR30466">
    <property type="entry name" value="FLAVIN REDUCTASE"/>
    <property type="match status" value="1"/>
</dbReference>
<dbReference type="RefSeq" id="WP_088604238.1">
    <property type="nucleotide sequence ID" value="NZ_NJIH01000008.1"/>
</dbReference>
<dbReference type="SMART" id="SM00903">
    <property type="entry name" value="Flavin_Reduct"/>
    <property type="match status" value="1"/>
</dbReference>
<comment type="caution">
    <text evidence="3">The sequence shown here is derived from an EMBL/GenBank/DDBJ whole genome shotgun (WGS) entry which is preliminary data.</text>
</comment>
<dbReference type="InterPro" id="IPR012349">
    <property type="entry name" value="Split_barrel_FMN-bd"/>
</dbReference>
<gene>
    <name evidence="3" type="ORF">CEY11_15190</name>
</gene>
<reference evidence="4" key="1">
    <citation type="submission" date="2017-06" db="EMBL/GenBank/DDBJ databases">
        <title>Herbaspirillum phytohormonus sp. nov., isolated from the root nodule of Robinia pseudoacacia in lead-zinc mine.</title>
        <authorList>
            <person name="Fan M."/>
            <person name="Lin Y."/>
        </authorList>
    </citation>
    <scope>NUCLEOTIDE SEQUENCE [LARGE SCALE GENOMIC DNA]</scope>
    <source>
        <strain evidence="4">SC-089</strain>
    </source>
</reference>
<dbReference type="Pfam" id="PF01613">
    <property type="entry name" value="Flavin_Reduct"/>
    <property type="match status" value="1"/>
</dbReference>
<dbReference type="AlphaFoldDB" id="A0A225MAK6"/>
<evidence type="ECO:0000313" key="3">
    <source>
        <dbReference type="EMBL" id="OWT58327.1"/>
    </source>
</evidence>
<evidence type="ECO:0000313" key="4">
    <source>
        <dbReference type="Proteomes" id="UP000214603"/>
    </source>
</evidence>
<dbReference type="SUPFAM" id="SSF50475">
    <property type="entry name" value="FMN-binding split barrel"/>
    <property type="match status" value="1"/>
</dbReference>
<accession>A0A225MAK6</accession>
<dbReference type="GO" id="GO:0010181">
    <property type="term" value="F:FMN binding"/>
    <property type="evidence" value="ECO:0007669"/>
    <property type="project" value="InterPro"/>
</dbReference>
<evidence type="ECO:0000259" key="2">
    <source>
        <dbReference type="SMART" id="SM00903"/>
    </source>
</evidence>
<feature type="domain" description="Flavin reductase like" evidence="2">
    <location>
        <begin position="10"/>
        <end position="154"/>
    </location>
</feature>
<proteinExistence type="predicted"/>
<dbReference type="PANTHER" id="PTHR30466:SF1">
    <property type="entry name" value="FMN REDUCTASE (NADH) RUTF"/>
    <property type="match status" value="1"/>
</dbReference>
<name>A0A225MAK6_9BURK</name>
<dbReference type="InterPro" id="IPR002563">
    <property type="entry name" value="Flavin_Rdtase-like_dom"/>
</dbReference>
<sequence>MESREFRNALARYPTGVTVVVTRDGDGRLVGLTANSVMPITTSPARLAWSLGAGSRSRAAFEHATYFAVNVLSEAQVDIARQLAAPLPDRFMGLSYSESGCGRLPKFDGCVAWYGCRRSDVLELGDHIMFIGDVVECDEQEGTPLLFFAGRFAQLLD</sequence>
<protein>
    <submittedName>
        <fullName evidence="3">Flavin reductase</fullName>
    </submittedName>
</protein>
<dbReference type="GO" id="GO:0042602">
    <property type="term" value="F:riboflavin reductase (NADPH) activity"/>
    <property type="evidence" value="ECO:0007669"/>
    <property type="project" value="TreeGrafter"/>
</dbReference>
<dbReference type="EMBL" id="NJIH01000008">
    <property type="protein sequence ID" value="OWT58327.1"/>
    <property type="molecule type" value="Genomic_DNA"/>
</dbReference>
<organism evidence="3 4">
    <name type="scientific">Candidimonas nitroreducens</name>
    <dbReference type="NCBI Taxonomy" id="683354"/>
    <lineage>
        <taxon>Bacteria</taxon>
        <taxon>Pseudomonadati</taxon>
        <taxon>Pseudomonadota</taxon>
        <taxon>Betaproteobacteria</taxon>
        <taxon>Burkholderiales</taxon>
        <taxon>Alcaligenaceae</taxon>
        <taxon>Candidimonas</taxon>
    </lineage>
</organism>
<dbReference type="Gene3D" id="2.30.110.10">
    <property type="entry name" value="Electron Transport, Fmn-binding Protein, Chain A"/>
    <property type="match status" value="1"/>
</dbReference>
<keyword evidence="4" id="KW-1185">Reference proteome</keyword>
<keyword evidence="1" id="KW-0560">Oxidoreductase</keyword>
<dbReference type="Proteomes" id="UP000214603">
    <property type="component" value="Unassembled WGS sequence"/>
</dbReference>
<evidence type="ECO:0000256" key="1">
    <source>
        <dbReference type="ARBA" id="ARBA00023002"/>
    </source>
</evidence>
<dbReference type="InterPro" id="IPR050268">
    <property type="entry name" value="NADH-dep_flavin_reductase"/>
</dbReference>